<feature type="transmembrane region" description="Helical" evidence="7">
    <location>
        <begin position="246"/>
        <end position="265"/>
    </location>
</feature>
<evidence type="ECO:0000256" key="5">
    <source>
        <dbReference type="ARBA" id="ARBA00022989"/>
    </source>
</evidence>
<dbReference type="EMBL" id="WKPR01000018">
    <property type="protein sequence ID" value="MSB21012.1"/>
    <property type="molecule type" value="Genomic_DNA"/>
</dbReference>
<evidence type="ECO:0000313" key="12">
    <source>
        <dbReference type="Proteomes" id="UP000434475"/>
    </source>
</evidence>
<feature type="transmembrane region" description="Helical" evidence="7">
    <location>
        <begin position="198"/>
        <end position="219"/>
    </location>
</feature>
<dbReference type="EMBL" id="WKPO01000038">
    <property type="protein sequence ID" value="MSB50651.1"/>
    <property type="molecule type" value="Genomic_DNA"/>
</dbReference>
<keyword evidence="5 7" id="KW-1133">Transmembrane helix</keyword>
<feature type="transmembrane region" description="Helical" evidence="7">
    <location>
        <begin position="18"/>
        <end position="37"/>
    </location>
</feature>
<dbReference type="GO" id="GO:0055085">
    <property type="term" value="P:transmembrane transport"/>
    <property type="evidence" value="ECO:0007669"/>
    <property type="project" value="InterPro"/>
</dbReference>
<evidence type="ECO:0000313" key="10">
    <source>
        <dbReference type="EMBL" id="MSB50651.1"/>
    </source>
</evidence>
<dbReference type="InterPro" id="IPR000515">
    <property type="entry name" value="MetI-like"/>
</dbReference>
<evidence type="ECO:0000313" key="11">
    <source>
        <dbReference type="Proteomes" id="UP000429811"/>
    </source>
</evidence>
<proteinExistence type="inferred from homology"/>
<evidence type="ECO:0000256" key="6">
    <source>
        <dbReference type="ARBA" id="ARBA00023136"/>
    </source>
</evidence>
<feature type="transmembrane region" description="Helical" evidence="7">
    <location>
        <begin position="139"/>
        <end position="160"/>
    </location>
</feature>
<feature type="transmembrane region" description="Helical" evidence="7">
    <location>
        <begin position="111"/>
        <end position="133"/>
    </location>
</feature>
<dbReference type="PROSITE" id="PS50928">
    <property type="entry name" value="ABC_TM1"/>
    <property type="match status" value="1"/>
</dbReference>
<comment type="subcellular location">
    <subcellularLocation>
        <location evidence="1 7">Cell membrane</location>
        <topology evidence="1 7">Multi-pass membrane protein</topology>
    </subcellularLocation>
</comment>
<dbReference type="CDD" id="cd06261">
    <property type="entry name" value="TM_PBP2"/>
    <property type="match status" value="1"/>
</dbReference>
<dbReference type="Gene3D" id="1.10.3720.10">
    <property type="entry name" value="MetI-like"/>
    <property type="match status" value="1"/>
</dbReference>
<dbReference type="Proteomes" id="UP000434475">
    <property type="component" value="Unassembled WGS sequence"/>
</dbReference>
<dbReference type="AlphaFoldDB" id="A0A1Y4FLG8"/>
<dbReference type="PANTHER" id="PTHR43744:SF12">
    <property type="entry name" value="ABC TRANSPORTER PERMEASE PROTEIN MG189-RELATED"/>
    <property type="match status" value="1"/>
</dbReference>
<gene>
    <name evidence="10" type="ORF">GKE90_18460</name>
    <name evidence="9" type="ORF">GKE97_15985</name>
</gene>
<evidence type="ECO:0000256" key="1">
    <source>
        <dbReference type="ARBA" id="ARBA00004651"/>
    </source>
</evidence>
<reference evidence="11 12" key="1">
    <citation type="journal article" date="2019" name="Nat. Med.">
        <title>A library of human gut bacterial isolates paired with longitudinal multiomics data enables mechanistic microbiome research.</title>
        <authorList>
            <person name="Poyet M."/>
            <person name="Groussin M."/>
            <person name="Gibbons S.M."/>
            <person name="Avila-Pacheco J."/>
            <person name="Jiang X."/>
            <person name="Kearney S.M."/>
            <person name="Perrotta A.R."/>
            <person name="Berdy B."/>
            <person name="Zhao S."/>
            <person name="Lieberman T.D."/>
            <person name="Swanson P.K."/>
            <person name="Smith M."/>
            <person name="Roesemann S."/>
            <person name="Alexander J.E."/>
            <person name="Rich S.A."/>
            <person name="Livny J."/>
            <person name="Vlamakis H."/>
            <person name="Clish C."/>
            <person name="Bullock K."/>
            <person name="Deik A."/>
            <person name="Scott J."/>
            <person name="Pierce K.A."/>
            <person name="Xavier R.J."/>
            <person name="Alm E.J."/>
        </authorList>
    </citation>
    <scope>NUCLEOTIDE SEQUENCE [LARGE SCALE GENOMIC DNA]</scope>
    <source>
        <strain evidence="9 12">BIOML-A2</strain>
        <strain evidence="10 11">BIOML-A5</strain>
    </source>
</reference>
<accession>A0A1Y4FLG8</accession>
<comment type="similarity">
    <text evidence="7">Belongs to the binding-protein-dependent transport system permease family.</text>
</comment>
<keyword evidence="4 7" id="KW-0812">Transmembrane</keyword>
<keyword evidence="3" id="KW-1003">Cell membrane</keyword>
<evidence type="ECO:0000256" key="7">
    <source>
        <dbReference type="RuleBase" id="RU363032"/>
    </source>
</evidence>
<dbReference type="PANTHER" id="PTHR43744">
    <property type="entry name" value="ABC TRANSPORTER PERMEASE PROTEIN MG189-RELATED-RELATED"/>
    <property type="match status" value="1"/>
</dbReference>
<evidence type="ECO:0000313" key="9">
    <source>
        <dbReference type="EMBL" id="MSB21012.1"/>
    </source>
</evidence>
<evidence type="ECO:0000259" key="8">
    <source>
        <dbReference type="PROSITE" id="PS50928"/>
    </source>
</evidence>
<comment type="caution">
    <text evidence="10">The sequence shown here is derived from an EMBL/GenBank/DDBJ whole genome shotgun (WGS) entry which is preliminary data.</text>
</comment>
<keyword evidence="6 7" id="KW-0472">Membrane</keyword>
<dbReference type="GO" id="GO:0005886">
    <property type="term" value="C:plasma membrane"/>
    <property type="evidence" value="ECO:0007669"/>
    <property type="project" value="UniProtKB-SubCell"/>
</dbReference>
<evidence type="ECO:0000256" key="4">
    <source>
        <dbReference type="ARBA" id="ARBA00022692"/>
    </source>
</evidence>
<evidence type="ECO:0000256" key="3">
    <source>
        <dbReference type="ARBA" id="ARBA00022475"/>
    </source>
</evidence>
<dbReference type="Proteomes" id="UP000429811">
    <property type="component" value="Unassembled WGS sequence"/>
</dbReference>
<organism evidence="10 11">
    <name type="scientific">Flavonifractor plautii</name>
    <name type="common">Fusobacterium plautii</name>
    <dbReference type="NCBI Taxonomy" id="292800"/>
    <lineage>
        <taxon>Bacteria</taxon>
        <taxon>Bacillati</taxon>
        <taxon>Bacillota</taxon>
        <taxon>Clostridia</taxon>
        <taxon>Eubacteriales</taxon>
        <taxon>Oscillospiraceae</taxon>
        <taxon>Flavonifractor</taxon>
    </lineage>
</organism>
<protein>
    <submittedName>
        <fullName evidence="10">ABC transporter permease subunit</fullName>
    </submittedName>
</protein>
<evidence type="ECO:0000256" key="2">
    <source>
        <dbReference type="ARBA" id="ARBA00022448"/>
    </source>
</evidence>
<dbReference type="SUPFAM" id="SSF161098">
    <property type="entry name" value="MetI-like"/>
    <property type="match status" value="1"/>
</dbReference>
<sequence>MYKGGSDMKQNVGKAVKIAVLTVGAFVMIFPFLWMLFTSLKTLPESISIPPTLFPAVPQFENYTEALAVAPFGLYLRNSIIVAGGGTLLTLVLTVLSAYGFTIYEFRGKKLLFLLCLSTMMIPAELLIIQNFITISKLGWMDTFQGIILPTVASGFYIYMMREYFMQIPSILYKAAKVDGCSDWRYLWKVMIPMNKNAIATIGILAFISQWNSFVWPLMVTKSDAHRVMPIGLLHFRDAVSSQVNLQMAGATIVIVPMLIFFLVFRKQIIAGVARGGIKG</sequence>
<feature type="transmembrane region" description="Helical" evidence="7">
    <location>
        <begin position="80"/>
        <end position="104"/>
    </location>
</feature>
<keyword evidence="2 7" id="KW-0813">Transport</keyword>
<dbReference type="InterPro" id="IPR035906">
    <property type="entry name" value="MetI-like_sf"/>
</dbReference>
<dbReference type="Pfam" id="PF00528">
    <property type="entry name" value="BPD_transp_1"/>
    <property type="match status" value="1"/>
</dbReference>
<name>A0A1Y4FLG8_FLAPL</name>
<feature type="domain" description="ABC transmembrane type-1" evidence="8">
    <location>
        <begin position="76"/>
        <end position="265"/>
    </location>
</feature>